<dbReference type="RefSeq" id="WP_239564347.1">
    <property type="nucleotide sequence ID" value="NZ_JAFBBW010000001.1"/>
</dbReference>
<comment type="caution">
    <text evidence="2">The sequence shown here is derived from an EMBL/GenBank/DDBJ whole genome shotgun (WGS) entry which is preliminary data.</text>
</comment>
<evidence type="ECO:0000313" key="2">
    <source>
        <dbReference type="EMBL" id="MFC4827601.1"/>
    </source>
</evidence>
<feature type="compositionally biased region" description="Low complexity" evidence="1">
    <location>
        <begin position="73"/>
        <end position="85"/>
    </location>
</feature>
<feature type="region of interest" description="Disordered" evidence="1">
    <location>
        <begin position="52"/>
        <end position="85"/>
    </location>
</feature>
<proteinExistence type="predicted"/>
<name>A0ABV9R2C0_9MICO</name>
<accession>A0ABV9R2C0</accession>
<organism evidence="2 3">
    <name type="scientific">Agromyces aurantiacus</name>
    <dbReference type="NCBI Taxonomy" id="165814"/>
    <lineage>
        <taxon>Bacteria</taxon>
        <taxon>Bacillati</taxon>
        <taxon>Actinomycetota</taxon>
        <taxon>Actinomycetes</taxon>
        <taxon>Micrococcales</taxon>
        <taxon>Microbacteriaceae</taxon>
        <taxon>Agromyces</taxon>
    </lineage>
</organism>
<keyword evidence="3" id="KW-1185">Reference proteome</keyword>
<evidence type="ECO:0000313" key="3">
    <source>
        <dbReference type="Proteomes" id="UP001595960"/>
    </source>
</evidence>
<sequence>MSRSSRARLGDILAACAAIEDYAARSDDDPIVFDAIRIRLVEIGEAVKDLDPSVTSAEPDIPGSRSSECGTNSRTVTSTPRTRSS</sequence>
<protein>
    <submittedName>
        <fullName evidence="2">DUF86 domain-containing protein</fullName>
    </submittedName>
</protein>
<evidence type="ECO:0000256" key="1">
    <source>
        <dbReference type="SAM" id="MobiDB-lite"/>
    </source>
</evidence>
<dbReference type="EMBL" id="JBHSJC010000001">
    <property type="protein sequence ID" value="MFC4827601.1"/>
    <property type="molecule type" value="Genomic_DNA"/>
</dbReference>
<reference evidence="3" key="1">
    <citation type="journal article" date="2019" name="Int. J. Syst. Evol. Microbiol.">
        <title>The Global Catalogue of Microorganisms (GCM) 10K type strain sequencing project: providing services to taxonomists for standard genome sequencing and annotation.</title>
        <authorList>
            <consortium name="The Broad Institute Genomics Platform"/>
            <consortium name="The Broad Institute Genome Sequencing Center for Infectious Disease"/>
            <person name="Wu L."/>
            <person name="Ma J."/>
        </authorList>
    </citation>
    <scope>NUCLEOTIDE SEQUENCE [LARGE SCALE GENOMIC DNA]</scope>
    <source>
        <strain evidence="3">CGMCC 1.12192</strain>
    </source>
</reference>
<dbReference type="Proteomes" id="UP001595960">
    <property type="component" value="Unassembled WGS sequence"/>
</dbReference>
<gene>
    <name evidence="2" type="ORF">ACFPER_02295</name>
</gene>